<comment type="caution">
    <text evidence="1">The sequence shown here is derived from an EMBL/GenBank/DDBJ whole genome shotgun (WGS) entry which is preliminary data.</text>
</comment>
<dbReference type="PANTHER" id="PTHR36057">
    <property type="match status" value="1"/>
</dbReference>
<name>A0A2S9Q437_9HYPH</name>
<dbReference type="InterPro" id="IPR036249">
    <property type="entry name" value="Thioredoxin-like_sf"/>
</dbReference>
<reference evidence="1 2" key="1">
    <citation type="submission" date="2018-02" db="EMBL/GenBank/DDBJ databases">
        <title>Whole genome sequencing of endophytic bacterium.</title>
        <authorList>
            <person name="Eedara R."/>
            <person name="Podile A.R."/>
        </authorList>
    </citation>
    <scope>NUCLEOTIDE SEQUENCE [LARGE SCALE GENOMIC DNA]</scope>
    <source>
        <strain evidence="1 2">RP1T</strain>
    </source>
</reference>
<proteinExistence type="predicted"/>
<accession>A0A2S9Q437</accession>
<dbReference type="PANTHER" id="PTHR36057:SF1">
    <property type="entry name" value="LIPOPROTEIN LIPID ATTACHMENT SITE-LIKE PROTEIN, PUTATIVE (DUF1223)-RELATED"/>
    <property type="match status" value="1"/>
</dbReference>
<dbReference type="OrthoDB" id="9808254at2"/>
<evidence type="ECO:0000313" key="2">
    <source>
        <dbReference type="Proteomes" id="UP000237682"/>
    </source>
</evidence>
<dbReference type="EMBL" id="PUEJ01000016">
    <property type="protein sequence ID" value="PRH84112.1"/>
    <property type="molecule type" value="Genomic_DNA"/>
</dbReference>
<dbReference type="InterPro" id="IPR010634">
    <property type="entry name" value="DUF1223"/>
</dbReference>
<gene>
    <name evidence="1" type="ORF">C5L14_28990</name>
</gene>
<protein>
    <submittedName>
        <fullName evidence="1">DUF1223 domain-containing protein</fullName>
    </submittedName>
</protein>
<evidence type="ECO:0000313" key="1">
    <source>
        <dbReference type="EMBL" id="PRH84112.1"/>
    </source>
</evidence>
<dbReference type="SUPFAM" id="SSF52833">
    <property type="entry name" value="Thioredoxin-like"/>
    <property type="match status" value="1"/>
</dbReference>
<sequence>MRRSTKRPCFGALRLALPALGLIVPLLGGAAPVEARPLTVVELFTSQGCSSCPPANANLAAISRRPGVLALSFSVTYWDRLGWKDVFARPDYTQRQVTYERPLGQSGPFTPQMVVNGRASLVGNDLAEVDAAIAGAGVPDAAPSLTVSSGHVAIGRQASPRSGLDIWLVRYDPRQVEVPVRAGENAGRTLPHKNVVHDLVRLGRWKGEALDLPIAPAPAGLRTAILLQAPDGGPIQAAATD</sequence>
<organism evidence="1 2">
    <name type="scientific">Labrys okinawensis</name>
    <dbReference type="NCBI Taxonomy" id="346911"/>
    <lineage>
        <taxon>Bacteria</taxon>
        <taxon>Pseudomonadati</taxon>
        <taxon>Pseudomonadota</taxon>
        <taxon>Alphaproteobacteria</taxon>
        <taxon>Hyphomicrobiales</taxon>
        <taxon>Xanthobacteraceae</taxon>
        <taxon>Labrys</taxon>
    </lineage>
</organism>
<keyword evidence="2" id="KW-1185">Reference proteome</keyword>
<dbReference type="Pfam" id="PF06764">
    <property type="entry name" value="DUF1223"/>
    <property type="match status" value="1"/>
</dbReference>
<dbReference type="AlphaFoldDB" id="A0A2S9Q437"/>
<dbReference type="Proteomes" id="UP000237682">
    <property type="component" value="Unassembled WGS sequence"/>
</dbReference>
<dbReference type="RefSeq" id="WP_105865539.1">
    <property type="nucleotide sequence ID" value="NZ_PUEJ01000016.1"/>
</dbReference>